<evidence type="ECO:0000256" key="1">
    <source>
        <dbReference type="ARBA" id="ARBA00004613"/>
    </source>
</evidence>
<evidence type="ECO:0000313" key="7">
    <source>
        <dbReference type="EMBL" id="MBN3311340.1"/>
    </source>
</evidence>
<keyword evidence="8" id="KW-1185">Reference proteome</keyword>
<dbReference type="PANTHER" id="PTHR18820:SF1">
    <property type="entry name" value="PROTEIN LEG1 HOMOLOG"/>
    <property type="match status" value="1"/>
</dbReference>
<dbReference type="AlphaFoldDB" id="A0A8J7NE26"/>
<evidence type="ECO:0000313" key="8">
    <source>
        <dbReference type="Proteomes" id="UP000736164"/>
    </source>
</evidence>
<keyword evidence="5" id="KW-0325">Glycoprotein</keyword>
<evidence type="ECO:0000256" key="4">
    <source>
        <dbReference type="ARBA" id="ARBA00022729"/>
    </source>
</evidence>
<keyword evidence="3" id="KW-0964">Secreted</keyword>
<comment type="similarity">
    <text evidence="2">Belongs to the LEG1 family.</text>
</comment>
<feature type="non-terminal residue" evidence="7">
    <location>
        <position position="360"/>
    </location>
</feature>
<comment type="caution">
    <text evidence="7">The sequence shown here is derived from an EMBL/GenBank/DDBJ whole genome shotgun (WGS) entry which is preliminary data.</text>
</comment>
<feature type="non-terminal residue" evidence="7">
    <location>
        <position position="1"/>
    </location>
</feature>
<dbReference type="Proteomes" id="UP000736164">
    <property type="component" value="Unassembled WGS sequence"/>
</dbReference>
<evidence type="ECO:0000256" key="6">
    <source>
        <dbReference type="SAM" id="SignalP"/>
    </source>
</evidence>
<evidence type="ECO:0000256" key="5">
    <source>
        <dbReference type="ARBA" id="ARBA00023180"/>
    </source>
</evidence>
<proteinExistence type="inferred from homology"/>
<name>A0A8J7NE26_ATRSP</name>
<dbReference type="PANTHER" id="PTHR18820">
    <property type="entry name" value="LEG1"/>
    <property type="match status" value="1"/>
</dbReference>
<keyword evidence="4 6" id="KW-0732">Signal</keyword>
<sequence>MMKINLFVALSLFYFICIHAEKSDEPLSYPSLWDKVPGQLDELAKDGKIAINPWCYMHRMSLYKVLLSVTDKYMTTIGLNGTDNPLWGLPAQLGWKFRTGRLNDPTTVSLLCDHCSGGDSCISPKSWWSCVNYYVSVIPFLAAEDEGFFQHSLPIEILQPSEMAEDFCYTVSGCQSQVPELMSKWETFFQGLKNLSLSDVPDPGDEDKILELMWEAQKLSVSTATSKFAERIKQYSEPEVSFSRSWSNAVNYVAAAHFRSGLRKTNHFQAPMPRRVLKEGDKPPNIADLSAEENHALYMFSWMDSMNRLIGGTLVNTWNKAMCSEKAREKGEQLLQDLVMNPQFAVSGLLSILIEMSSNC</sequence>
<reference evidence="7" key="1">
    <citation type="journal article" date="2021" name="Cell">
        <title>Tracing the genetic footprints of vertebrate landing in non-teleost ray-finned fishes.</title>
        <authorList>
            <person name="Bi X."/>
            <person name="Wang K."/>
            <person name="Yang L."/>
            <person name="Pan H."/>
            <person name="Jiang H."/>
            <person name="Wei Q."/>
            <person name="Fang M."/>
            <person name="Yu H."/>
            <person name="Zhu C."/>
            <person name="Cai Y."/>
            <person name="He Y."/>
            <person name="Gan X."/>
            <person name="Zeng H."/>
            <person name="Yu D."/>
            <person name="Zhu Y."/>
            <person name="Jiang H."/>
            <person name="Qiu Q."/>
            <person name="Yang H."/>
            <person name="Zhang Y.E."/>
            <person name="Wang W."/>
            <person name="Zhu M."/>
            <person name="He S."/>
            <person name="Zhang G."/>
        </authorList>
    </citation>
    <scope>NUCLEOTIDE SEQUENCE</scope>
    <source>
        <strain evidence="7">Allg_001</strain>
    </source>
</reference>
<dbReference type="Pfam" id="PF05612">
    <property type="entry name" value="Leg1"/>
    <property type="match status" value="1"/>
</dbReference>
<dbReference type="GO" id="GO:0005615">
    <property type="term" value="C:extracellular space"/>
    <property type="evidence" value="ECO:0007669"/>
    <property type="project" value="TreeGrafter"/>
</dbReference>
<evidence type="ECO:0000256" key="2">
    <source>
        <dbReference type="ARBA" id="ARBA00009122"/>
    </source>
</evidence>
<protein>
    <submittedName>
        <fullName evidence="7">LEG1H protein</fullName>
    </submittedName>
</protein>
<evidence type="ECO:0000256" key="3">
    <source>
        <dbReference type="ARBA" id="ARBA00022525"/>
    </source>
</evidence>
<feature type="signal peptide" evidence="6">
    <location>
        <begin position="1"/>
        <end position="20"/>
    </location>
</feature>
<dbReference type="InterPro" id="IPR008499">
    <property type="entry name" value="Leg1"/>
</dbReference>
<organism evidence="7 8">
    <name type="scientific">Atractosteus spatula</name>
    <name type="common">Alligator gar</name>
    <name type="synonym">Lepisosteus spatula</name>
    <dbReference type="NCBI Taxonomy" id="7917"/>
    <lineage>
        <taxon>Eukaryota</taxon>
        <taxon>Metazoa</taxon>
        <taxon>Chordata</taxon>
        <taxon>Craniata</taxon>
        <taxon>Vertebrata</taxon>
        <taxon>Euteleostomi</taxon>
        <taxon>Actinopterygii</taxon>
        <taxon>Neopterygii</taxon>
        <taxon>Holostei</taxon>
        <taxon>Semionotiformes</taxon>
        <taxon>Lepisosteidae</taxon>
        <taxon>Atractosteus</taxon>
    </lineage>
</organism>
<gene>
    <name evidence="7" type="primary">Leg1</name>
    <name evidence="7" type="ORF">GTO95_0006028</name>
</gene>
<dbReference type="EMBL" id="JAAWVO010000012">
    <property type="protein sequence ID" value="MBN3311340.1"/>
    <property type="molecule type" value="Genomic_DNA"/>
</dbReference>
<feature type="chain" id="PRO_5035183669" evidence="6">
    <location>
        <begin position="21"/>
        <end position="360"/>
    </location>
</feature>
<comment type="subcellular location">
    <subcellularLocation>
        <location evidence="1">Secreted</location>
    </subcellularLocation>
</comment>
<accession>A0A8J7NE26</accession>